<dbReference type="Proteomes" id="UP000597206">
    <property type="component" value="Unassembled WGS sequence"/>
</dbReference>
<keyword evidence="2" id="KW-1185">Reference proteome</keyword>
<protein>
    <recommendedName>
        <fullName evidence="3">Mutarotase</fullName>
    </recommendedName>
</protein>
<name>A0ABS0GK19_9VIBR</name>
<evidence type="ECO:0000313" key="2">
    <source>
        <dbReference type="Proteomes" id="UP000597206"/>
    </source>
</evidence>
<gene>
    <name evidence="1" type="ORF">I1A42_19980</name>
</gene>
<evidence type="ECO:0008006" key="3">
    <source>
        <dbReference type="Google" id="ProtNLM"/>
    </source>
</evidence>
<comment type="caution">
    <text evidence="1">The sequence shown here is derived from an EMBL/GenBank/DDBJ whole genome shotgun (WGS) entry which is preliminary data.</text>
</comment>
<accession>A0ABS0GK19</accession>
<dbReference type="InterPro" id="IPR009097">
    <property type="entry name" value="Cyclic_Pdiesterase"/>
</dbReference>
<dbReference type="EMBL" id="JADPMR010000004">
    <property type="protein sequence ID" value="MBF9002758.1"/>
    <property type="molecule type" value="Genomic_DNA"/>
</dbReference>
<sequence>MIESIYQSMWDNFTQAIHHNRIELDPYLCDLDKDDRRGITALAYIHQGCSDVAQKIAQFQARVREIEPRQYYHPINELHATILSIISCYSGFQLIDINQQEYCEIFRTVLKDIEPITIHYRGVTASPNCIVIQGLPQGDGLNQLRDRLRDAFNQSGLQCSLDARYKLVTAHSSAVRFYQPLQEQQKLLELCHDYRNYDFGYVELRHFDLVFNDWYQRLAVTQCLEKVTR</sequence>
<dbReference type="SUPFAM" id="SSF55144">
    <property type="entry name" value="LigT-like"/>
    <property type="match status" value="1"/>
</dbReference>
<dbReference type="RefSeq" id="WP_196124651.1">
    <property type="nucleotide sequence ID" value="NZ_JADPMR010000004.1"/>
</dbReference>
<dbReference type="Gene3D" id="3.90.1140.10">
    <property type="entry name" value="Cyclic phosphodiesterase"/>
    <property type="match status" value="1"/>
</dbReference>
<evidence type="ECO:0000313" key="1">
    <source>
        <dbReference type="EMBL" id="MBF9002758.1"/>
    </source>
</evidence>
<reference evidence="1 2" key="1">
    <citation type="submission" date="2020-11" db="EMBL/GenBank/DDBJ databases">
        <title>Vibrio nitrifigilis sp. nov., a marine nitrogen-fixing bacterium isolated from the lagoon sediment of an islet inside an atoll.</title>
        <authorList>
            <person name="Wang L.-T."/>
            <person name="Shieh W.Y."/>
        </authorList>
    </citation>
    <scope>NUCLEOTIDE SEQUENCE [LARGE SCALE GENOMIC DNA]</scope>
    <source>
        <strain evidence="1 2">NFV-1</strain>
    </source>
</reference>
<organism evidence="1 2">
    <name type="scientific">Vibrio nitrifigilis</name>
    <dbReference type="NCBI Taxonomy" id="2789781"/>
    <lineage>
        <taxon>Bacteria</taxon>
        <taxon>Pseudomonadati</taxon>
        <taxon>Pseudomonadota</taxon>
        <taxon>Gammaproteobacteria</taxon>
        <taxon>Vibrionales</taxon>
        <taxon>Vibrionaceae</taxon>
        <taxon>Vibrio</taxon>
    </lineage>
</organism>
<proteinExistence type="predicted"/>